<proteinExistence type="inferred from homology"/>
<dbReference type="RefSeq" id="WP_026390328.1">
    <property type="nucleotide sequence ID" value="NZ_LR215048.1"/>
</dbReference>
<dbReference type="InterPro" id="IPR050261">
    <property type="entry name" value="FrsA_esterase"/>
</dbReference>
<dbReference type="OrthoDB" id="31158at2"/>
<name>A0A449BBH3_HAPAX</name>
<evidence type="ECO:0000259" key="3">
    <source>
        <dbReference type="Pfam" id="PF00561"/>
    </source>
</evidence>
<dbReference type="Gene3D" id="3.40.50.1820">
    <property type="entry name" value="alpha/beta hydrolase"/>
    <property type="match status" value="1"/>
</dbReference>
<dbReference type="Pfam" id="PF00561">
    <property type="entry name" value="Abhydrolase_1"/>
    <property type="match status" value="1"/>
</dbReference>
<dbReference type="AlphaFoldDB" id="A0A449BBH3"/>
<keyword evidence="5" id="KW-1185">Reference proteome</keyword>
<evidence type="ECO:0000256" key="2">
    <source>
        <dbReference type="ARBA" id="ARBA00038115"/>
    </source>
</evidence>
<dbReference type="GO" id="GO:0052689">
    <property type="term" value="F:carboxylic ester hydrolase activity"/>
    <property type="evidence" value="ECO:0007669"/>
    <property type="project" value="UniProtKB-ARBA"/>
</dbReference>
<reference evidence="4 5" key="1">
    <citation type="submission" date="2019-01" db="EMBL/GenBank/DDBJ databases">
        <authorList>
            <consortium name="Pathogen Informatics"/>
        </authorList>
    </citation>
    <scope>NUCLEOTIDE SEQUENCE [LARGE SCALE GENOMIC DNA]</scope>
    <source>
        <strain evidence="4 5">NCTC10138</strain>
    </source>
</reference>
<protein>
    <submittedName>
        <fullName evidence="4">Esterase</fullName>
    </submittedName>
</protein>
<evidence type="ECO:0000256" key="1">
    <source>
        <dbReference type="ARBA" id="ARBA00022801"/>
    </source>
</evidence>
<evidence type="ECO:0000313" key="4">
    <source>
        <dbReference type="EMBL" id="VEU79761.1"/>
    </source>
</evidence>
<dbReference type="InterPro" id="IPR000073">
    <property type="entry name" value="AB_hydrolase_1"/>
</dbReference>
<evidence type="ECO:0000313" key="5">
    <source>
        <dbReference type="Proteomes" id="UP000289841"/>
    </source>
</evidence>
<organism evidence="4 5">
    <name type="scientific">Haploplasma axanthum</name>
    <name type="common">Acholeplasma axanthum</name>
    <dbReference type="NCBI Taxonomy" id="29552"/>
    <lineage>
        <taxon>Bacteria</taxon>
        <taxon>Bacillati</taxon>
        <taxon>Mycoplasmatota</taxon>
        <taxon>Mollicutes</taxon>
        <taxon>Acholeplasmatales</taxon>
        <taxon>Acholeplasmataceae</taxon>
        <taxon>Haploplasma</taxon>
    </lineage>
</organism>
<dbReference type="SUPFAM" id="SSF53474">
    <property type="entry name" value="alpha/beta-Hydrolases"/>
    <property type="match status" value="1"/>
</dbReference>
<sequence>MRIQRKVIKQIPLVTYELENDLDKPLVFFFHGFTGNKDVLMGRGEKLAELGFYVVAVDAHLHGERMAPWFANISNEEKYQHIIDIEMQTAKDAKMLWENVFSKQKGIKHDCFYAYGVSMGSGITFYLSTITDELKAAVTLVGSPSFIEYYKERQKRFKWSDEIVVDRLHEYENHDPLRNSERLKNTLIFLALGEKDEVVYPKFSQELHKKLPETTILKMYDTGHESTPEMLNDSYEFLKKNI</sequence>
<dbReference type="EMBL" id="LR215048">
    <property type="protein sequence ID" value="VEU79761.1"/>
    <property type="molecule type" value="Genomic_DNA"/>
</dbReference>
<dbReference type="PANTHER" id="PTHR22946">
    <property type="entry name" value="DIENELACTONE HYDROLASE DOMAIN-CONTAINING PROTEIN-RELATED"/>
    <property type="match status" value="1"/>
</dbReference>
<dbReference type="KEGG" id="aaxa:NCTC10138_00141"/>
<dbReference type="STRING" id="1278311.GCA_000428705_00706"/>
<gene>
    <name evidence="4" type="ORF">NCTC10138_00141</name>
</gene>
<comment type="similarity">
    <text evidence="2">Belongs to the AB hydrolase superfamily. FUS2 hydrolase family.</text>
</comment>
<dbReference type="Proteomes" id="UP000289841">
    <property type="component" value="Chromosome"/>
</dbReference>
<accession>A0A449BBH3</accession>
<dbReference type="PANTHER" id="PTHR22946:SF9">
    <property type="entry name" value="POLYKETIDE TRANSFERASE AF380"/>
    <property type="match status" value="1"/>
</dbReference>
<feature type="domain" description="AB hydrolase-1" evidence="3">
    <location>
        <begin position="25"/>
        <end position="149"/>
    </location>
</feature>
<keyword evidence="1" id="KW-0378">Hydrolase</keyword>
<dbReference type="InterPro" id="IPR029058">
    <property type="entry name" value="AB_hydrolase_fold"/>
</dbReference>